<dbReference type="VEuPathDB" id="FungiDB:BLGHR1_16720"/>
<dbReference type="AlphaFoldDB" id="A0A383V1A4"/>
<organism evidence="1 2">
    <name type="scientific">Blumeria hordei</name>
    <name type="common">Barley powdery mildew</name>
    <name type="synonym">Blumeria graminis f. sp. hordei</name>
    <dbReference type="NCBI Taxonomy" id="2867405"/>
    <lineage>
        <taxon>Eukaryota</taxon>
        <taxon>Fungi</taxon>
        <taxon>Dikarya</taxon>
        <taxon>Ascomycota</taxon>
        <taxon>Pezizomycotina</taxon>
        <taxon>Leotiomycetes</taxon>
        <taxon>Erysiphales</taxon>
        <taxon>Erysiphaceae</taxon>
        <taxon>Blumeria</taxon>
    </lineage>
</organism>
<name>A0A383V1A4_BLUHO</name>
<sequence length="62" mass="7066">MPEPVARPVTIHSRGNTCYQIIDGEHLIKFSWGSGTIPSEIDTMRLAMSWRDILEAEPKQRV</sequence>
<accession>A0A383V1A4</accession>
<protein>
    <submittedName>
        <fullName evidence="1">Uncharacterized protein</fullName>
    </submittedName>
</protein>
<evidence type="ECO:0000313" key="2">
    <source>
        <dbReference type="Proteomes" id="UP000275772"/>
    </source>
</evidence>
<gene>
    <name evidence="1" type="ORF">BLGHR1_16720</name>
</gene>
<reference evidence="1 2" key="1">
    <citation type="submission" date="2017-11" db="EMBL/GenBank/DDBJ databases">
        <authorList>
            <person name="Kracher B."/>
        </authorList>
    </citation>
    <scope>NUCLEOTIDE SEQUENCE [LARGE SCALE GENOMIC DNA]</scope>
    <source>
        <strain evidence="1 2">RACE1</strain>
    </source>
</reference>
<dbReference type="EMBL" id="UNSH01000086">
    <property type="protein sequence ID" value="SZF05917.1"/>
    <property type="molecule type" value="Genomic_DNA"/>
</dbReference>
<evidence type="ECO:0000313" key="1">
    <source>
        <dbReference type="EMBL" id="SZF05917.1"/>
    </source>
</evidence>
<dbReference type="Proteomes" id="UP000275772">
    <property type="component" value="Unassembled WGS sequence"/>
</dbReference>
<proteinExistence type="predicted"/>